<dbReference type="PANTHER" id="PTHR47091">
    <property type="entry name" value="ALPHA-PROTEIN KINASE 2-RELATED"/>
    <property type="match status" value="1"/>
</dbReference>
<evidence type="ECO:0000256" key="6">
    <source>
        <dbReference type="ARBA" id="ARBA00023157"/>
    </source>
</evidence>
<keyword evidence="4" id="KW-0808">Transferase</keyword>
<evidence type="ECO:0000259" key="12">
    <source>
        <dbReference type="PROSITE" id="PS51158"/>
    </source>
</evidence>
<dbReference type="InterPro" id="IPR004166">
    <property type="entry name" value="a-kinase_dom"/>
</dbReference>
<reference evidence="13 14" key="1">
    <citation type="journal article" date="2019" name="Mol. Ecol. Resour.">
        <title>Chromosome-level genome assembly of Triplophysa tibetana, a fish adapted to the harsh high-altitude environment of the Tibetan Plateau.</title>
        <authorList>
            <person name="Yang X."/>
            <person name="Liu H."/>
            <person name="Ma Z."/>
            <person name="Zou Y."/>
            <person name="Zou M."/>
            <person name="Mao Y."/>
            <person name="Li X."/>
            <person name="Wang H."/>
            <person name="Chen T."/>
            <person name="Wang W."/>
            <person name="Yang R."/>
        </authorList>
    </citation>
    <scope>NUCLEOTIDE SEQUENCE [LARGE SCALE GENOMIC DNA]</scope>
    <source>
        <strain evidence="13">TTIB1903HZAU</strain>
        <tissue evidence="13">Muscle</tissue>
    </source>
</reference>
<name>A0A5A9PDF7_9TELE</name>
<dbReference type="Gene3D" id="2.60.40.10">
    <property type="entry name" value="Immunoglobulins"/>
    <property type="match status" value="1"/>
</dbReference>
<keyword evidence="5 13" id="KW-0418">Kinase</keyword>
<dbReference type="PANTHER" id="PTHR47091:SF2">
    <property type="entry name" value="ALPHA-PROTEIN KINASE 2"/>
    <property type="match status" value="1"/>
</dbReference>
<feature type="domain" description="Ig-like" evidence="11">
    <location>
        <begin position="1056"/>
        <end position="1138"/>
    </location>
</feature>
<dbReference type="SUPFAM" id="SSF48726">
    <property type="entry name" value="Immunoglobulin"/>
    <property type="match status" value="1"/>
</dbReference>
<feature type="region of interest" description="Disordered" evidence="10">
    <location>
        <begin position="693"/>
        <end position="727"/>
    </location>
</feature>
<evidence type="ECO:0000256" key="2">
    <source>
        <dbReference type="ARBA" id="ARBA00012513"/>
    </source>
</evidence>
<feature type="domain" description="Alpha-type protein kinase" evidence="12">
    <location>
        <begin position="1181"/>
        <end position="1413"/>
    </location>
</feature>
<dbReference type="CDD" id="cd00096">
    <property type="entry name" value="Ig"/>
    <property type="match status" value="1"/>
</dbReference>
<evidence type="ECO:0000256" key="7">
    <source>
        <dbReference type="ARBA" id="ARBA00023319"/>
    </source>
</evidence>
<feature type="region of interest" description="Disordered" evidence="10">
    <location>
        <begin position="575"/>
        <end position="596"/>
    </location>
</feature>
<feature type="region of interest" description="Disordered" evidence="10">
    <location>
        <begin position="789"/>
        <end position="840"/>
    </location>
</feature>
<dbReference type="Pfam" id="PF13927">
    <property type="entry name" value="Ig_3"/>
    <property type="match status" value="1"/>
</dbReference>
<dbReference type="Pfam" id="PF02816">
    <property type="entry name" value="Alpha_kinase"/>
    <property type="match status" value="1"/>
</dbReference>
<feature type="region of interest" description="Disordered" evidence="10">
    <location>
        <begin position="866"/>
        <end position="895"/>
    </location>
</feature>
<keyword evidence="3" id="KW-0723">Serine/threonine-protein kinase</keyword>
<dbReference type="InterPro" id="IPR007110">
    <property type="entry name" value="Ig-like_dom"/>
</dbReference>
<protein>
    <recommendedName>
        <fullName evidence="2">non-specific serine/threonine protein kinase</fullName>
        <ecNumber evidence="2">2.7.11.1</ecNumber>
    </recommendedName>
</protein>
<feature type="compositionally biased region" description="Polar residues" evidence="10">
    <location>
        <begin position="886"/>
        <end position="895"/>
    </location>
</feature>
<dbReference type="EMBL" id="SOYY01000006">
    <property type="protein sequence ID" value="KAA0719832.1"/>
    <property type="molecule type" value="Genomic_DNA"/>
</dbReference>
<proteinExistence type="inferred from homology"/>
<dbReference type="InterPro" id="IPR013783">
    <property type="entry name" value="Ig-like_fold"/>
</dbReference>
<keyword evidence="7" id="KW-0393">Immunoglobulin domain</keyword>
<evidence type="ECO:0000256" key="4">
    <source>
        <dbReference type="ARBA" id="ARBA00022679"/>
    </source>
</evidence>
<dbReference type="GO" id="GO:0005524">
    <property type="term" value="F:ATP binding"/>
    <property type="evidence" value="ECO:0007669"/>
    <property type="project" value="InterPro"/>
</dbReference>
<evidence type="ECO:0000256" key="3">
    <source>
        <dbReference type="ARBA" id="ARBA00022527"/>
    </source>
</evidence>
<evidence type="ECO:0000256" key="5">
    <source>
        <dbReference type="ARBA" id="ARBA00022777"/>
    </source>
</evidence>
<dbReference type="Gene3D" id="3.20.200.10">
    <property type="entry name" value="MHCK/EF2 kinase"/>
    <property type="match status" value="1"/>
</dbReference>
<feature type="region of interest" description="Disordered" evidence="10">
    <location>
        <begin position="1"/>
        <end position="71"/>
    </location>
</feature>
<feature type="compositionally biased region" description="Basic residues" evidence="10">
    <location>
        <begin position="866"/>
        <end position="875"/>
    </location>
</feature>
<evidence type="ECO:0000313" key="14">
    <source>
        <dbReference type="Proteomes" id="UP000324632"/>
    </source>
</evidence>
<dbReference type="SMART" id="SM00811">
    <property type="entry name" value="Alpha_kinase"/>
    <property type="match status" value="1"/>
</dbReference>
<feature type="compositionally biased region" description="Low complexity" evidence="10">
    <location>
        <begin position="709"/>
        <end position="722"/>
    </location>
</feature>
<evidence type="ECO:0000256" key="10">
    <source>
        <dbReference type="SAM" id="MobiDB-lite"/>
    </source>
</evidence>
<organism evidence="13 14">
    <name type="scientific">Triplophysa tibetana</name>
    <dbReference type="NCBI Taxonomy" id="1572043"/>
    <lineage>
        <taxon>Eukaryota</taxon>
        <taxon>Metazoa</taxon>
        <taxon>Chordata</taxon>
        <taxon>Craniata</taxon>
        <taxon>Vertebrata</taxon>
        <taxon>Euteleostomi</taxon>
        <taxon>Actinopterygii</taxon>
        <taxon>Neopterygii</taxon>
        <taxon>Teleostei</taxon>
        <taxon>Ostariophysi</taxon>
        <taxon>Cypriniformes</taxon>
        <taxon>Nemacheilidae</taxon>
        <taxon>Triplophysa</taxon>
    </lineage>
</organism>
<dbReference type="SUPFAM" id="SSF56112">
    <property type="entry name" value="Protein kinase-like (PK-like)"/>
    <property type="match status" value="1"/>
</dbReference>
<dbReference type="InterPro" id="IPR036179">
    <property type="entry name" value="Ig-like_dom_sf"/>
</dbReference>
<evidence type="ECO:0000256" key="1">
    <source>
        <dbReference type="ARBA" id="ARBA00008651"/>
    </source>
</evidence>
<accession>A0A5A9PDF7</accession>
<dbReference type="GO" id="GO:0004674">
    <property type="term" value="F:protein serine/threonine kinase activity"/>
    <property type="evidence" value="ECO:0007669"/>
    <property type="project" value="UniProtKB-KW"/>
</dbReference>
<feature type="region of interest" description="Disordered" evidence="10">
    <location>
        <begin position="1416"/>
        <end position="1444"/>
    </location>
</feature>
<dbReference type="Proteomes" id="UP000324632">
    <property type="component" value="Chromosome 6"/>
</dbReference>
<evidence type="ECO:0000256" key="9">
    <source>
        <dbReference type="ARBA" id="ARBA00048679"/>
    </source>
</evidence>
<evidence type="ECO:0000256" key="8">
    <source>
        <dbReference type="ARBA" id="ARBA00047899"/>
    </source>
</evidence>
<evidence type="ECO:0000259" key="11">
    <source>
        <dbReference type="PROSITE" id="PS50835"/>
    </source>
</evidence>
<dbReference type="EC" id="2.7.11.1" evidence="2"/>
<comment type="catalytic activity">
    <reaction evidence="9">
        <text>L-seryl-[protein] + ATP = O-phospho-L-seryl-[protein] + ADP + H(+)</text>
        <dbReference type="Rhea" id="RHEA:17989"/>
        <dbReference type="Rhea" id="RHEA-COMP:9863"/>
        <dbReference type="Rhea" id="RHEA-COMP:11604"/>
        <dbReference type="ChEBI" id="CHEBI:15378"/>
        <dbReference type="ChEBI" id="CHEBI:29999"/>
        <dbReference type="ChEBI" id="CHEBI:30616"/>
        <dbReference type="ChEBI" id="CHEBI:83421"/>
        <dbReference type="ChEBI" id="CHEBI:456216"/>
        <dbReference type="EC" id="2.7.11.1"/>
    </reaction>
</comment>
<dbReference type="PROSITE" id="PS50835">
    <property type="entry name" value="IG_LIKE"/>
    <property type="match status" value="1"/>
</dbReference>
<keyword evidence="6" id="KW-1015">Disulfide bond</keyword>
<feature type="region of interest" description="Disordered" evidence="10">
    <location>
        <begin position="910"/>
        <end position="937"/>
    </location>
</feature>
<feature type="compositionally biased region" description="Polar residues" evidence="10">
    <location>
        <begin position="16"/>
        <end position="28"/>
    </location>
</feature>
<feature type="compositionally biased region" description="Basic and acidic residues" evidence="10">
    <location>
        <begin position="694"/>
        <end position="708"/>
    </location>
</feature>
<keyword evidence="14" id="KW-1185">Reference proteome</keyword>
<feature type="compositionally biased region" description="Basic and acidic residues" evidence="10">
    <location>
        <begin position="792"/>
        <end position="837"/>
    </location>
</feature>
<gene>
    <name evidence="13" type="ORF">E1301_Tti011741</name>
</gene>
<dbReference type="InterPro" id="IPR011009">
    <property type="entry name" value="Kinase-like_dom_sf"/>
</dbReference>
<comment type="caution">
    <text evidence="13">The sequence shown here is derived from an EMBL/GenBank/DDBJ whole genome shotgun (WGS) entry which is preliminary data.</text>
</comment>
<comment type="catalytic activity">
    <reaction evidence="8">
        <text>L-threonyl-[protein] + ATP = O-phospho-L-threonyl-[protein] + ADP + H(+)</text>
        <dbReference type="Rhea" id="RHEA:46608"/>
        <dbReference type="Rhea" id="RHEA-COMP:11060"/>
        <dbReference type="Rhea" id="RHEA-COMP:11605"/>
        <dbReference type="ChEBI" id="CHEBI:15378"/>
        <dbReference type="ChEBI" id="CHEBI:30013"/>
        <dbReference type="ChEBI" id="CHEBI:30616"/>
        <dbReference type="ChEBI" id="CHEBI:61977"/>
        <dbReference type="ChEBI" id="CHEBI:456216"/>
        <dbReference type="EC" id="2.7.11.1"/>
    </reaction>
</comment>
<feature type="compositionally biased region" description="Basic and acidic residues" evidence="10">
    <location>
        <begin position="911"/>
        <end position="924"/>
    </location>
</feature>
<evidence type="ECO:0000313" key="13">
    <source>
        <dbReference type="EMBL" id="KAA0719832.1"/>
    </source>
</evidence>
<comment type="similarity">
    <text evidence="1">Belongs to the protein kinase superfamily. Alpha-type protein kinase family. ALPK subfamily.</text>
</comment>
<sequence length="1444" mass="159439">MTAEGVNMATPDTLVLSDTNAADASMPSQRDESNRSPNIQIERDFDPPPDPPSHPSSHCAGSKPVPYQDWTTETCSPHIQEDKDPEKTDFVFIQPRVHTALQEMPPMDPDDLISDHDLNTNRKCDLLNQTFQSLRDTNTSQISTKHEQKISQFVSSVSLNAKANVSKVLTNSLDLDPLEMTCSVLETADGPDNDNDIILTLNNTSPDSPVYPTVESCTCFVIQTSLNPVKEPDEEPCAFATDLPRVNVTTDDSSLMDIKHIGVKDERDLSKTNIFQTLPDTGDLGTEDTDGVILKFTGTKRDGEVCNETWLDACQCLAREEHSAAILDECCHSFSPGPPEADPDNTKASGCPKREDISSEWHAENWELFPSVERWSSTDSWASALSDWFQTVSTFSEDSFTSANNLSPDSKLAMAIQDTSVEQSTCPDITNINGKTYMSVTDEALDEELDNTNEKQGDIDCVPSHTDSDRQTDVMEDKVNLSETHESHLQEMKAVLDAFNAKMPRTTPGNFGVRQYGGLQTSGEPWSAKLKGDALVFHPGLDFEEERESNSAAQRISAYTSDRNLTAGCVRGDGRHRSDSDLHTCPPQSNGHVSSKVEGLKLTKGVEADEKCISCSFIEGNGTHTASNIENLRTVKPEERSDKISKIIMPFAPLSTGNTFLHHGLLKEDVSQADISRRGIIIDTCLKPSVESGQDLKYKDDSSEDRFIDQSSSSSDGPSMRDSGSKYSNTCDISKQLSNFILLTGERSVLSINKRVANVTLDLDEPRDLNRSYFSNHVNAERQNCSCAAQPIKDKMPHKTSRTSDGKARSKHKDQPADPHGIHTSKKQEKPPSEMKGELQATGCEDGELTVIQTIFITEKITPKVHGKKKKKHVHYGPGKPETEPTIRTTQKNTNSKTENLEVKVASNGLDKPDAHLSTREVTGDKNSTQKPMSVRPKAEASCSIVAKKMVQANTDTGPKVIPVKPKADISRIDVAKNQNQTCNLSQSTCLSGTISDEIKRRRIANDLPGTIPVKTRPQLPAIFRQARKDGEEVTKRAYSEVVKQKTPTPKEVVVPRVVSEIQAEPLPADPQNISLWCRFNPVPHDASITWTKEGTVLSDSKKGEGDDERSTLIILKACSKDLGLYKCTMTASNISVSASEYHLTSEVLMELVISSHDQTAEPRIVDGDEENIQCTPLLFKEDFLSDQNFGENQPASIVTEKIHFGEGMHRKAFRTTLRAGKLPRFNPGDPCVLKVHNSIGYGTKNTDELVQKNYSLAVEECHVQNTAREYIKAYNNVAKNAESFGEVPEIIPIYLVHRPSNDIPYATLEEELMGDFVKYSVKDGKEINLMRRDSEAGQKCCAFQHWVYSQTEGNLLVTDMQGVGMKLTDVGIATCKKGYKGFRGNCATSFIDQFKALHQCNRFCELLGLLSLQPKPKRTVPPKPKAQPAPKKNPFGSVLNGKA</sequence>
<dbReference type="PROSITE" id="PS51158">
    <property type="entry name" value="ALPHA_KINASE"/>
    <property type="match status" value="1"/>
</dbReference>